<proteinExistence type="inferred from homology"/>
<comment type="caution">
    <text evidence="2">The sequence shown here is derived from an EMBL/GenBank/DDBJ whole genome shotgun (WGS) entry which is preliminary data.</text>
</comment>
<sequence length="280" mass="30034">MENERRNLSLHDGSVGVGGLYNEVKINDNSKIDGDINCILLKCSDGSTINGNIEAQDVCINDGSYVAGNISSKDIKIKDSSRVNGRIKTITAKINDSSKVYGDINAEDTIIRDGTIIDGNVTSKTIHAHDGSKITGNVKGEEIKINDSVKIGKDCECEKFTGSDSFQIGGLLNAEEISITLDGNCSIKEIGGNNISVRIPKNLNSMSVFGIGIIRANIGIGYLTADTIEGDTIYLENTNAKIVRGSNITIGNNCSIGRVEYKENFTAVKKAIVIEQLKID</sequence>
<dbReference type="PANTHER" id="PTHR35024:SF4">
    <property type="entry name" value="POLYMER-FORMING CYTOSKELETAL PROTEIN"/>
    <property type="match status" value="1"/>
</dbReference>
<dbReference type="InterPro" id="IPR007607">
    <property type="entry name" value="BacA/B"/>
</dbReference>
<accession>A0ABW8TB78</accession>
<dbReference type="RefSeq" id="WP_406786311.1">
    <property type="nucleotide sequence ID" value="NZ_JBJIAA010000003.1"/>
</dbReference>
<comment type="similarity">
    <text evidence="1">Belongs to the bactofilin family.</text>
</comment>
<dbReference type="EMBL" id="JBJIAA010000003">
    <property type="protein sequence ID" value="MFL0249642.1"/>
    <property type="molecule type" value="Genomic_DNA"/>
</dbReference>
<dbReference type="Pfam" id="PF04519">
    <property type="entry name" value="Bactofilin"/>
    <property type="match status" value="1"/>
</dbReference>
<organism evidence="2 3">
    <name type="scientific">Clostridium neuense</name>
    <dbReference type="NCBI Taxonomy" id="1728934"/>
    <lineage>
        <taxon>Bacteria</taxon>
        <taxon>Bacillati</taxon>
        <taxon>Bacillota</taxon>
        <taxon>Clostridia</taxon>
        <taxon>Eubacteriales</taxon>
        <taxon>Clostridiaceae</taxon>
        <taxon>Clostridium</taxon>
    </lineage>
</organism>
<evidence type="ECO:0000313" key="3">
    <source>
        <dbReference type="Proteomes" id="UP001623592"/>
    </source>
</evidence>
<protein>
    <submittedName>
        <fullName evidence="2">Polymer-forming cytoskeletal protein</fullName>
    </submittedName>
</protein>
<dbReference type="Proteomes" id="UP001623592">
    <property type="component" value="Unassembled WGS sequence"/>
</dbReference>
<keyword evidence="3" id="KW-1185">Reference proteome</keyword>
<gene>
    <name evidence="2" type="ORF">ACJDT4_04340</name>
</gene>
<evidence type="ECO:0000256" key="1">
    <source>
        <dbReference type="ARBA" id="ARBA00044755"/>
    </source>
</evidence>
<name>A0ABW8TB78_9CLOT</name>
<dbReference type="PANTHER" id="PTHR35024">
    <property type="entry name" value="HYPOTHETICAL CYTOSOLIC PROTEIN"/>
    <property type="match status" value="1"/>
</dbReference>
<evidence type="ECO:0000313" key="2">
    <source>
        <dbReference type="EMBL" id="MFL0249642.1"/>
    </source>
</evidence>
<reference evidence="2 3" key="1">
    <citation type="submission" date="2024-11" db="EMBL/GenBank/DDBJ databases">
        <authorList>
            <person name="Heng Y.C."/>
            <person name="Lim A.C.H."/>
            <person name="Lee J.K.Y."/>
            <person name="Kittelmann S."/>
        </authorList>
    </citation>
    <scope>NUCLEOTIDE SEQUENCE [LARGE SCALE GENOMIC DNA]</scope>
    <source>
        <strain evidence="2 3">WILCCON 0114</strain>
    </source>
</reference>